<protein>
    <recommendedName>
        <fullName evidence="3">Roadblock/LAMTOR2 domain-containing protein</fullName>
    </recommendedName>
</protein>
<dbReference type="Proteomes" id="UP000002296">
    <property type="component" value="Unassembled WGS sequence"/>
</dbReference>
<reference evidence="1 2" key="1">
    <citation type="journal article" date="2005" name="Science">
        <title>The genome sequence of Trypanosoma cruzi, etiologic agent of Chagas disease.</title>
        <authorList>
            <person name="El-Sayed N.M."/>
            <person name="Myler P.J."/>
            <person name="Bartholomeu D.C."/>
            <person name="Nilsson D."/>
            <person name="Aggarwal G."/>
            <person name="Tran A.N."/>
            <person name="Ghedin E."/>
            <person name="Worthey E.A."/>
            <person name="Delcher A.L."/>
            <person name="Blandin G."/>
            <person name="Westenberger S.J."/>
            <person name="Caler E."/>
            <person name="Cerqueira G.C."/>
            <person name="Branche C."/>
            <person name="Haas B."/>
            <person name="Anupama A."/>
            <person name="Arner E."/>
            <person name="Aslund L."/>
            <person name="Attipoe P."/>
            <person name="Bontempi E."/>
            <person name="Bringaud F."/>
            <person name="Burton P."/>
            <person name="Cadag E."/>
            <person name="Campbell D.A."/>
            <person name="Carrington M."/>
            <person name="Crabtree J."/>
            <person name="Darban H."/>
            <person name="da Silveira J.F."/>
            <person name="de Jong P."/>
            <person name="Edwards K."/>
            <person name="Englund P.T."/>
            <person name="Fazelina G."/>
            <person name="Feldblyum T."/>
            <person name="Ferella M."/>
            <person name="Frasch A.C."/>
            <person name="Gull K."/>
            <person name="Horn D."/>
            <person name="Hou L."/>
            <person name="Huang Y."/>
            <person name="Kindlund E."/>
            <person name="Klingbeil M."/>
            <person name="Kluge S."/>
            <person name="Koo H."/>
            <person name="Lacerda D."/>
            <person name="Levin M.J."/>
            <person name="Lorenzi H."/>
            <person name="Louie T."/>
            <person name="Machado C.R."/>
            <person name="McCulloch R."/>
            <person name="McKenna A."/>
            <person name="Mizuno Y."/>
            <person name="Mottram J.C."/>
            <person name="Nelson S."/>
            <person name="Ochaya S."/>
            <person name="Osoegawa K."/>
            <person name="Pai G."/>
            <person name="Parsons M."/>
            <person name="Pentony M."/>
            <person name="Pettersson U."/>
            <person name="Pop M."/>
            <person name="Ramirez J.L."/>
            <person name="Rinta J."/>
            <person name="Robertson L."/>
            <person name="Salzberg S.L."/>
            <person name="Sanchez D.O."/>
            <person name="Seyler A."/>
            <person name="Sharma R."/>
            <person name="Shetty J."/>
            <person name="Simpson A.J."/>
            <person name="Sisk E."/>
            <person name="Tammi M.T."/>
            <person name="Tarleton R."/>
            <person name="Teixeira S."/>
            <person name="Van Aken S."/>
            <person name="Vogt C."/>
            <person name="Ward P.N."/>
            <person name="Wickstead B."/>
            <person name="Wortman J."/>
            <person name="White O."/>
            <person name="Fraser C.M."/>
            <person name="Stuart K.D."/>
            <person name="Andersson B."/>
        </authorList>
    </citation>
    <scope>NUCLEOTIDE SEQUENCE [LARGE SCALE GENOMIC DNA]</scope>
    <source>
        <strain evidence="1 2">CL Brener</strain>
    </source>
</reference>
<dbReference type="KEGG" id="tcr:510687.70"/>
<dbReference type="AlphaFoldDB" id="Q4D9Y1"/>
<accession>Q4D9Y1</accession>
<evidence type="ECO:0000313" key="2">
    <source>
        <dbReference type="Proteomes" id="UP000002296"/>
    </source>
</evidence>
<dbReference type="PaxDb" id="353153-Q4D9Y1"/>
<dbReference type="eggNOG" id="ENOG502S8X2">
    <property type="taxonomic scope" value="Eukaryota"/>
</dbReference>
<dbReference type="EMBL" id="AAHK01000759">
    <property type="protein sequence ID" value="EAN89329.1"/>
    <property type="molecule type" value="Genomic_DNA"/>
</dbReference>
<proteinExistence type="predicted"/>
<comment type="caution">
    <text evidence="1">The sequence shown here is derived from an EMBL/GenBank/DDBJ whole genome shotgun (WGS) entry which is preliminary data.</text>
</comment>
<dbReference type="GeneID" id="3542104"/>
<keyword evidence="2" id="KW-1185">Reference proteome</keyword>
<dbReference type="InParanoid" id="Q4D9Y1"/>
<organism evidence="1 2">
    <name type="scientific">Trypanosoma cruzi (strain CL Brener)</name>
    <dbReference type="NCBI Taxonomy" id="353153"/>
    <lineage>
        <taxon>Eukaryota</taxon>
        <taxon>Discoba</taxon>
        <taxon>Euglenozoa</taxon>
        <taxon>Kinetoplastea</taxon>
        <taxon>Metakinetoplastina</taxon>
        <taxon>Trypanosomatida</taxon>
        <taxon>Trypanosomatidae</taxon>
        <taxon>Trypanosoma</taxon>
        <taxon>Schizotrypanum</taxon>
    </lineage>
</organism>
<evidence type="ECO:0000313" key="1">
    <source>
        <dbReference type="EMBL" id="EAN89329.1"/>
    </source>
</evidence>
<evidence type="ECO:0008006" key="3">
    <source>
        <dbReference type="Google" id="ProtNLM"/>
    </source>
</evidence>
<dbReference type="SMR" id="Q4D9Y1"/>
<sequence length="100" mass="11127">MRQTGWVKDQFLNRGVNHFVVFSSLGRVMESSGDFEDEEKQQLAYTIVQQTSTLLRSGESVKRLSMTFDDVVYIATTIAGEGEHLGVVLKRNAADVLATT</sequence>
<dbReference type="OMA" id="TMKFEDI"/>
<dbReference type="RefSeq" id="XP_811180.1">
    <property type="nucleotide sequence ID" value="XM_806087.1"/>
</dbReference>
<name>Q4D9Y1_TRYCC</name>
<gene>
    <name evidence="1" type="ORF">Tc00.1047053510687.70</name>
</gene>